<organism evidence="11 12">
    <name type="scientific">Roseinatronobacter bogoriensis subsp. barguzinensis</name>
    <dbReference type="NCBI Taxonomy" id="441209"/>
    <lineage>
        <taxon>Bacteria</taxon>
        <taxon>Pseudomonadati</taxon>
        <taxon>Pseudomonadota</taxon>
        <taxon>Alphaproteobacteria</taxon>
        <taxon>Rhodobacterales</taxon>
        <taxon>Paracoccaceae</taxon>
        <taxon>Roseinatronobacter</taxon>
    </lineage>
</organism>
<comment type="subunit">
    <text evidence="10">Probably interacts with PlsX.</text>
</comment>
<keyword evidence="3 10" id="KW-0808">Transferase</keyword>
<keyword evidence="12" id="KW-1185">Reference proteome</keyword>
<keyword evidence="5 10" id="KW-1133">Transmembrane helix</keyword>
<protein>
    <recommendedName>
        <fullName evidence="10">Glycerol-3-phosphate acyltransferase</fullName>
    </recommendedName>
    <alternativeName>
        <fullName evidence="10">Acyl-PO4 G3P acyltransferase</fullName>
    </alternativeName>
    <alternativeName>
        <fullName evidence="10">Acyl-phosphate--glycerol-3-phosphate acyltransferase</fullName>
    </alternativeName>
    <alternativeName>
        <fullName evidence="10">G3P acyltransferase</fullName>
        <shortName evidence="10">GPAT</shortName>
        <ecNumber evidence="10">2.3.1.275</ecNumber>
    </alternativeName>
    <alternativeName>
        <fullName evidence="10">Lysophosphatidic acid synthase</fullName>
        <shortName evidence="10">LPA synthase</shortName>
    </alternativeName>
</protein>
<keyword evidence="2 10" id="KW-0444">Lipid biosynthesis</keyword>
<dbReference type="Pfam" id="PF02660">
    <property type="entry name" value="G3P_acyltransf"/>
    <property type="match status" value="1"/>
</dbReference>
<sequence>MPELLTPLWLLGLTGLVGYMIGSIPFGVVVARAMGLGDLRAIGSGNIGATNVMRTGNKAAGILTFALDAGKGAIVALIAWALLGEDAAQVGALTAFLGHLYPVYLGFRGGKGVATFIGTALALAWPVALGVCAIWALVFKLGRISSLAALLASALSPVLALALGYTSMAVLFAVLTAMIFYKHIDNIRRLFSGTEPRFERKK</sequence>
<comment type="function">
    <text evidence="10">Catalyzes the transfer of an acyl group from acyl-phosphate (acyl-PO(4)) to glycerol-3-phosphate (G3P) to form lysophosphatidic acid (LPA). This enzyme utilizes acyl-phosphate as fatty acyl donor, but not acyl-CoA or acyl-ACP.</text>
</comment>
<dbReference type="STRING" id="441209.GCA_001870665_02660"/>
<dbReference type="EC" id="2.3.1.275" evidence="10"/>
<evidence type="ECO:0000256" key="5">
    <source>
        <dbReference type="ARBA" id="ARBA00022989"/>
    </source>
</evidence>
<dbReference type="UniPathway" id="UPA00085"/>
<dbReference type="PANTHER" id="PTHR30309">
    <property type="entry name" value="INNER MEMBRANE PROTEIN YGIH"/>
    <property type="match status" value="1"/>
</dbReference>
<comment type="similarity">
    <text evidence="10">Belongs to the PlsY family.</text>
</comment>
<evidence type="ECO:0000256" key="1">
    <source>
        <dbReference type="ARBA" id="ARBA00022475"/>
    </source>
</evidence>
<proteinExistence type="inferred from homology"/>
<evidence type="ECO:0000256" key="3">
    <source>
        <dbReference type="ARBA" id="ARBA00022679"/>
    </source>
</evidence>
<feature type="transmembrane region" description="Helical" evidence="10">
    <location>
        <begin position="6"/>
        <end position="31"/>
    </location>
</feature>
<dbReference type="PANTHER" id="PTHR30309:SF0">
    <property type="entry name" value="GLYCEROL-3-PHOSPHATE ACYLTRANSFERASE-RELATED"/>
    <property type="match status" value="1"/>
</dbReference>
<dbReference type="OrthoDB" id="9777124at2"/>
<feature type="transmembrane region" description="Helical" evidence="10">
    <location>
        <begin position="88"/>
        <end position="107"/>
    </location>
</feature>
<evidence type="ECO:0000313" key="11">
    <source>
        <dbReference type="EMBL" id="ATX66862.1"/>
    </source>
</evidence>
<evidence type="ECO:0000256" key="6">
    <source>
        <dbReference type="ARBA" id="ARBA00023098"/>
    </source>
</evidence>
<dbReference type="GO" id="GO:0005886">
    <property type="term" value="C:plasma membrane"/>
    <property type="evidence" value="ECO:0007669"/>
    <property type="project" value="UniProtKB-SubCell"/>
</dbReference>
<dbReference type="InterPro" id="IPR003811">
    <property type="entry name" value="G3P_acylTferase_PlsY"/>
</dbReference>
<evidence type="ECO:0000256" key="9">
    <source>
        <dbReference type="ARBA" id="ARBA00023264"/>
    </source>
</evidence>
<comment type="pathway">
    <text evidence="10">Lipid metabolism; phospholipid metabolism.</text>
</comment>
<keyword evidence="6 10" id="KW-0443">Lipid metabolism</keyword>
<feature type="transmembrane region" description="Helical" evidence="10">
    <location>
        <begin position="62"/>
        <end position="82"/>
    </location>
</feature>
<dbReference type="EMBL" id="CP024899">
    <property type="protein sequence ID" value="ATX66862.1"/>
    <property type="molecule type" value="Genomic_DNA"/>
</dbReference>
<evidence type="ECO:0000256" key="8">
    <source>
        <dbReference type="ARBA" id="ARBA00023209"/>
    </source>
</evidence>
<feature type="transmembrane region" description="Helical" evidence="10">
    <location>
        <begin position="114"/>
        <end position="138"/>
    </location>
</feature>
<keyword evidence="4 10" id="KW-0812">Transmembrane</keyword>
<dbReference type="HAMAP" id="MF_01043">
    <property type="entry name" value="PlsY"/>
    <property type="match status" value="1"/>
</dbReference>
<evidence type="ECO:0000256" key="2">
    <source>
        <dbReference type="ARBA" id="ARBA00022516"/>
    </source>
</evidence>
<dbReference type="NCBIfam" id="TIGR00023">
    <property type="entry name" value="glycerol-3-phosphate 1-O-acyltransferase PlsY"/>
    <property type="match status" value="1"/>
</dbReference>
<keyword evidence="11" id="KW-0012">Acyltransferase</keyword>
<dbReference type="SMART" id="SM01207">
    <property type="entry name" value="G3P_acyltransf"/>
    <property type="match status" value="1"/>
</dbReference>
<accession>A0A2K8KBP7</accession>
<comment type="subcellular location">
    <subcellularLocation>
        <location evidence="10">Cell membrane</location>
        <topology evidence="10">Multi-pass membrane protein</topology>
    </subcellularLocation>
</comment>
<comment type="catalytic activity">
    <reaction evidence="10">
        <text>an acyl phosphate + sn-glycerol 3-phosphate = a 1-acyl-sn-glycero-3-phosphate + phosphate</text>
        <dbReference type="Rhea" id="RHEA:34075"/>
        <dbReference type="ChEBI" id="CHEBI:43474"/>
        <dbReference type="ChEBI" id="CHEBI:57597"/>
        <dbReference type="ChEBI" id="CHEBI:57970"/>
        <dbReference type="ChEBI" id="CHEBI:59918"/>
        <dbReference type="EC" id="2.3.1.275"/>
    </reaction>
</comment>
<dbReference type="AlphaFoldDB" id="A0A2K8KBP7"/>
<evidence type="ECO:0000313" key="12">
    <source>
        <dbReference type="Proteomes" id="UP000228948"/>
    </source>
</evidence>
<keyword evidence="1 10" id="KW-1003">Cell membrane</keyword>
<dbReference type="GO" id="GO:0008654">
    <property type="term" value="P:phospholipid biosynthetic process"/>
    <property type="evidence" value="ECO:0007669"/>
    <property type="project" value="UniProtKB-UniRule"/>
</dbReference>
<dbReference type="RefSeq" id="WP_071481326.1">
    <property type="nucleotide sequence ID" value="NZ_CP024899.1"/>
</dbReference>
<evidence type="ECO:0000256" key="7">
    <source>
        <dbReference type="ARBA" id="ARBA00023136"/>
    </source>
</evidence>
<dbReference type="GO" id="GO:0043772">
    <property type="term" value="F:acyl-phosphate glycerol-3-phosphate acyltransferase activity"/>
    <property type="evidence" value="ECO:0007669"/>
    <property type="project" value="UniProtKB-UniRule"/>
</dbReference>
<dbReference type="Proteomes" id="UP000228948">
    <property type="component" value="Chromosome"/>
</dbReference>
<dbReference type="KEGG" id="rbg:BG454_14390"/>
<keyword evidence="7 10" id="KW-0472">Membrane</keyword>
<name>A0A2K8KBP7_9RHOB</name>
<evidence type="ECO:0000256" key="10">
    <source>
        <dbReference type="HAMAP-Rule" id="MF_01043"/>
    </source>
</evidence>
<keyword evidence="9 10" id="KW-1208">Phospholipid metabolism</keyword>
<evidence type="ECO:0000256" key="4">
    <source>
        <dbReference type="ARBA" id="ARBA00022692"/>
    </source>
</evidence>
<feature type="transmembrane region" description="Helical" evidence="10">
    <location>
        <begin position="158"/>
        <end position="181"/>
    </location>
</feature>
<keyword evidence="8 10" id="KW-0594">Phospholipid biosynthesis</keyword>
<reference evidence="11 12" key="1">
    <citation type="submission" date="2017-11" db="EMBL/GenBank/DDBJ databases">
        <title>Revised Sequence and Annotation of the Rhodobaca barguzinensis strain alga05 Genome.</title>
        <authorList>
            <person name="Kopejtka K."/>
            <person name="Tomasch J.M."/>
            <person name="Bunk B."/>
            <person name="Koblizek M."/>
        </authorList>
    </citation>
    <scope>NUCLEOTIDE SEQUENCE [LARGE SCALE GENOMIC DNA]</scope>
    <source>
        <strain evidence="12">alga05</strain>
    </source>
</reference>
<gene>
    <name evidence="10 11" type="primary">plsY</name>
    <name evidence="11" type="ORF">BG454_14390</name>
</gene>